<dbReference type="Proteomes" id="UP000075816">
    <property type="component" value="Unassembled WGS sequence"/>
</dbReference>
<dbReference type="RefSeq" id="WP_062681066.1">
    <property type="nucleotide sequence ID" value="NZ_LVEA01000037.1"/>
</dbReference>
<gene>
    <name evidence="1" type="ORF">A2J07_10975</name>
</gene>
<dbReference type="AlphaFoldDB" id="A0A162IQH2"/>
<evidence type="ECO:0000313" key="2">
    <source>
        <dbReference type="Proteomes" id="UP000075816"/>
    </source>
</evidence>
<evidence type="ECO:0000313" key="1">
    <source>
        <dbReference type="EMBL" id="KYL03900.1"/>
    </source>
</evidence>
<reference evidence="1 2" key="1">
    <citation type="submission" date="2016-03" db="EMBL/GenBank/DDBJ databases">
        <title>Comparative genomics of human isolates of Fusobacterium necrophorum.</title>
        <authorList>
            <person name="Jensen A."/>
            <person name="Bank S."/>
            <person name="Andersen P.S."/>
            <person name="Kristensen L.H."/>
            <person name="Prag J."/>
        </authorList>
    </citation>
    <scope>NUCLEOTIDE SEQUENCE [LARGE SCALE GENOMIC DNA]</scope>
    <source>
        <strain evidence="1 2">LS_1264</strain>
    </source>
</reference>
<proteinExistence type="predicted"/>
<sequence length="322" mass="36961">MSLLNLVKQEIKKRKQAQATYYKFNARPYQKRLIQSFDDGVKFFLICWARRLGKDLLTLSLACRECINKPNTVVYYIFPTMKQGKMMILDGYTNERKRLIDEVIDTKCLKLPLKSDKFYHSDNTLQFKNGSKIYFVGSQDANTKVGGNLDLLIVSEMALIQNDDIVTYLIPSVINVKGRIILVSTPRFGSKFNEMLEKTGDEWEKSIIAANSEEAVDEDGNAVYTEEKLSEARTLMSDSKFRQEYLCDTDVANEEAIYAYSLSRAEWVDSLDISGKKLYVSEDLGINDSTALCFVINNTVIHHYANVDKPTIHYIQYIKEFC</sequence>
<name>A0A162IQH2_9FUSO</name>
<dbReference type="InterPro" id="IPR027417">
    <property type="entry name" value="P-loop_NTPase"/>
</dbReference>
<organism evidence="1 2">
    <name type="scientific">Fusobacterium necrophorum subsp. funduliforme</name>
    <dbReference type="NCBI Taxonomy" id="143387"/>
    <lineage>
        <taxon>Bacteria</taxon>
        <taxon>Fusobacteriati</taxon>
        <taxon>Fusobacteriota</taxon>
        <taxon>Fusobacteriia</taxon>
        <taxon>Fusobacteriales</taxon>
        <taxon>Fusobacteriaceae</taxon>
        <taxon>Fusobacterium</taxon>
    </lineage>
</organism>
<feature type="non-terminal residue" evidence="1">
    <location>
        <position position="322"/>
    </location>
</feature>
<accession>A0A162IQH2</accession>
<protein>
    <submittedName>
        <fullName evidence="1">Uncharacterized protein</fullName>
    </submittedName>
</protein>
<comment type="caution">
    <text evidence="1">The sequence shown here is derived from an EMBL/GenBank/DDBJ whole genome shotgun (WGS) entry which is preliminary data.</text>
</comment>
<dbReference type="EMBL" id="LVEA01000037">
    <property type="protein sequence ID" value="KYL03900.1"/>
    <property type="molecule type" value="Genomic_DNA"/>
</dbReference>
<dbReference type="Pfam" id="PF03237">
    <property type="entry name" value="Terminase_6N"/>
    <property type="match status" value="1"/>
</dbReference>
<dbReference type="Gene3D" id="3.40.50.300">
    <property type="entry name" value="P-loop containing nucleotide triphosphate hydrolases"/>
    <property type="match status" value="1"/>
</dbReference>